<accession>A0A1G6BIU1</accession>
<gene>
    <name evidence="3" type="ORF">SAMN02910417_01566</name>
</gene>
<dbReference type="OrthoDB" id="2004094at2"/>
<feature type="region of interest" description="Disordered" evidence="1">
    <location>
        <begin position="33"/>
        <end position="63"/>
    </location>
</feature>
<reference evidence="3 4" key="1">
    <citation type="submission" date="2016-10" db="EMBL/GenBank/DDBJ databases">
        <authorList>
            <person name="de Groot N.N."/>
        </authorList>
    </citation>
    <scope>NUCLEOTIDE SEQUENCE [LARGE SCALE GENOMIC DNA]</scope>
    <source>
        <strain evidence="3 4">DSM 3217</strain>
    </source>
</reference>
<dbReference type="PROSITE" id="PS51257">
    <property type="entry name" value="PROKAR_LIPOPROTEIN"/>
    <property type="match status" value="1"/>
</dbReference>
<evidence type="ECO:0000256" key="1">
    <source>
        <dbReference type="SAM" id="MobiDB-lite"/>
    </source>
</evidence>
<proteinExistence type="predicted"/>
<feature type="signal peptide" evidence="2">
    <location>
        <begin position="1"/>
        <end position="27"/>
    </location>
</feature>
<dbReference type="AlphaFoldDB" id="A0A1G6BIU1"/>
<protein>
    <submittedName>
        <fullName evidence="3">Uncharacterized protein</fullName>
    </submittedName>
</protein>
<organism evidence="3 4">
    <name type="scientific">Eubacterium oxidoreducens</name>
    <dbReference type="NCBI Taxonomy" id="1732"/>
    <lineage>
        <taxon>Bacteria</taxon>
        <taxon>Bacillati</taxon>
        <taxon>Bacillota</taxon>
        <taxon>Clostridia</taxon>
        <taxon>Eubacteriales</taxon>
        <taxon>Eubacteriaceae</taxon>
        <taxon>Eubacterium</taxon>
    </lineage>
</organism>
<dbReference type="RefSeq" id="WP_090173802.1">
    <property type="nucleotide sequence ID" value="NZ_FMXR01000010.1"/>
</dbReference>
<dbReference type="Proteomes" id="UP000199228">
    <property type="component" value="Unassembled WGS sequence"/>
</dbReference>
<feature type="chain" id="PRO_5011780754" evidence="2">
    <location>
        <begin position="28"/>
        <end position="220"/>
    </location>
</feature>
<dbReference type="EMBL" id="FMXR01000010">
    <property type="protein sequence ID" value="SDB20513.1"/>
    <property type="molecule type" value="Genomic_DNA"/>
</dbReference>
<keyword evidence="2" id="KW-0732">Signal</keyword>
<name>A0A1G6BIU1_EUBOX</name>
<evidence type="ECO:0000256" key="2">
    <source>
        <dbReference type="SAM" id="SignalP"/>
    </source>
</evidence>
<evidence type="ECO:0000313" key="3">
    <source>
        <dbReference type="EMBL" id="SDB20513.1"/>
    </source>
</evidence>
<sequence length="220" mass="24980">MKNNKQVTAILCSLMLMLVMIMSACEAKEDEVVVSSEESTQEDVLGESTTTYSSDFDESEDAMDAPTDCESAVEQYIIEKIGLFFDESDICIPFMDIIAMDDRDSSDIKVWGIYWIYNYEIDNDTLVCVSGGSNPGLMHVEKTDGIYTAKAFEIVSDGSKKEESEQEIFGEYLEKYKKIMSNEKAIKKIREKAIVKYVKEHNLKVKKYQDEGEKPVTLDL</sequence>
<keyword evidence="4" id="KW-1185">Reference proteome</keyword>
<evidence type="ECO:0000313" key="4">
    <source>
        <dbReference type="Proteomes" id="UP000199228"/>
    </source>
</evidence>